<dbReference type="PATRIC" id="fig|1681.53.peg.1117"/>
<dbReference type="SUPFAM" id="SSF75445">
    <property type="entry name" value="D-ribose-5-phosphate isomerase (RpiA), lid domain"/>
    <property type="match status" value="1"/>
</dbReference>
<dbReference type="InterPro" id="IPR020672">
    <property type="entry name" value="Ribose5P_isomerase_typA_subgr"/>
</dbReference>
<dbReference type="CDD" id="cd01398">
    <property type="entry name" value="RPI_A"/>
    <property type="match status" value="1"/>
</dbReference>
<dbReference type="Gene3D" id="3.30.70.260">
    <property type="match status" value="1"/>
</dbReference>
<feature type="binding site" evidence="3">
    <location>
        <begin position="96"/>
        <end position="99"/>
    </location>
    <ligand>
        <name>substrate</name>
    </ligand>
</feature>
<feature type="binding site" evidence="3">
    <location>
        <begin position="40"/>
        <end position="43"/>
    </location>
    <ligand>
        <name>substrate</name>
    </ligand>
</feature>
<evidence type="ECO:0000256" key="3">
    <source>
        <dbReference type="HAMAP-Rule" id="MF_00170"/>
    </source>
</evidence>
<proteinExistence type="inferred from homology"/>
<dbReference type="FunFam" id="3.40.50.1360:FF:000001">
    <property type="entry name" value="Ribose-5-phosphate isomerase A"/>
    <property type="match status" value="1"/>
</dbReference>
<gene>
    <name evidence="3" type="primary">rpiA</name>
    <name evidence="4" type="ORF">HMPREF3196_01135</name>
</gene>
<feature type="binding site" evidence="3">
    <location>
        <begin position="109"/>
        <end position="112"/>
    </location>
    <ligand>
        <name>substrate</name>
    </ligand>
</feature>
<evidence type="ECO:0000256" key="1">
    <source>
        <dbReference type="ARBA" id="ARBA00001713"/>
    </source>
</evidence>
<comment type="pathway">
    <text evidence="3">Carbohydrate degradation; pentose phosphate pathway; D-ribose 5-phosphate from D-ribulose 5-phosphate (non-oxidative stage): step 1/1.</text>
</comment>
<keyword evidence="2 3" id="KW-0413">Isomerase</keyword>
<organism evidence="4 5">
    <name type="scientific">Bifidobacterium bifidum</name>
    <dbReference type="NCBI Taxonomy" id="1681"/>
    <lineage>
        <taxon>Bacteria</taxon>
        <taxon>Bacillati</taxon>
        <taxon>Actinomycetota</taxon>
        <taxon>Actinomycetes</taxon>
        <taxon>Bifidobacteriales</taxon>
        <taxon>Bifidobacteriaceae</taxon>
        <taxon>Bifidobacterium</taxon>
    </lineage>
</organism>
<name>A0A133KNY7_BIFBI</name>
<evidence type="ECO:0000313" key="5">
    <source>
        <dbReference type="Proteomes" id="UP000070092"/>
    </source>
</evidence>
<dbReference type="InterPro" id="IPR004788">
    <property type="entry name" value="Ribose5P_isomerase_type_A"/>
</dbReference>
<dbReference type="NCBIfam" id="TIGR00021">
    <property type="entry name" value="rpiA"/>
    <property type="match status" value="1"/>
</dbReference>
<reference evidence="4 5" key="1">
    <citation type="submission" date="2016-01" db="EMBL/GenBank/DDBJ databases">
        <authorList>
            <person name="Oliw E.H."/>
        </authorList>
    </citation>
    <scope>NUCLEOTIDE SEQUENCE [LARGE SCALE GENOMIC DNA]</scope>
    <source>
        <strain evidence="4 5">MJR8628B</strain>
    </source>
</reference>
<evidence type="ECO:0000256" key="2">
    <source>
        <dbReference type="ARBA" id="ARBA00023235"/>
    </source>
</evidence>
<dbReference type="NCBIfam" id="NF001924">
    <property type="entry name" value="PRK00702.1"/>
    <property type="match status" value="1"/>
</dbReference>
<sequence>MHGHFKEYMMDKAQQDALKKAAGIEAAKLIENGMIAGLGTGSTVRFLVDELGRRVKEEGLQFTGVTTSRRTQEQAEGYGIKIVDIDDVDHIDITIDGADEVDKNFNGIKGGGAALLWEKIVATNSNKIVWIVDESKVVDTIGKFPLPVEVIPFGAGHVIKQFEAKNYKPVLRLDADGKEVRTDENNFVVDLHLERIDHPQDLAEDLINTVGVVEHGLFLNMVDKVIVGDPNGPRVMTNGNK</sequence>
<feature type="active site" description="Proton acceptor" evidence="3">
    <location>
        <position position="118"/>
    </location>
</feature>
<dbReference type="UniPathway" id="UPA00115">
    <property type="reaction ID" value="UER00412"/>
</dbReference>
<dbReference type="HAMAP" id="MF_00170">
    <property type="entry name" value="Rib_5P_isom_A"/>
    <property type="match status" value="1"/>
</dbReference>
<accession>A0A133KNY7</accession>
<comment type="catalytic activity">
    <reaction evidence="1 3">
        <text>aldehydo-D-ribose 5-phosphate = D-ribulose 5-phosphate</text>
        <dbReference type="Rhea" id="RHEA:14657"/>
        <dbReference type="ChEBI" id="CHEBI:58121"/>
        <dbReference type="ChEBI" id="CHEBI:58273"/>
        <dbReference type="EC" id="5.3.1.6"/>
    </reaction>
</comment>
<comment type="subunit">
    <text evidence="3">Homodimer.</text>
</comment>
<dbReference type="EC" id="5.3.1.6" evidence="3"/>
<dbReference type="Proteomes" id="UP000070092">
    <property type="component" value="Unassembled WGS sequence"/>
</dbReference>
<protein>
    <recommendedName>
        <fullName evidence="3">Ribose-5-phosphate isomerase A</fullName>
        <ecNumber evidence="3">5.3.1.6</ecNumber>
    </recommendedName>
    <alternativeName>
        <fullName evidence="3">Phosphoriboisomerase A</fullName>
        <shortName evidence="3">PRI</shortName>
    </alternativeName>
</protein>
<comment type="similarity">
    <text evidence="3">Belongs to the ribose 5-phosphate isomerase family.</text>
</comment>
<dbReference type="GO" id="GO:0006014">
    <property type="term" value="P:D-ribose metabolic process"/>
    <property type="evidence" value="ECO:0007669"/>
    <property type="project" value="TreeGrafter"/>
</dbReference>
<dbReference type="GO" id="GO:0004751">
    <property type="term" value="F:ribose-5-phosphate isomerase activity"/>
    <property type="evidence" value="ECO:0007669"/>
    <property type="project" value="UniProtKB-UniRule"/>
</dbReference>
<dbReference type="InterPro" id="IPR037171">
    <property type="entry name" value="NagB/RpiA_transferase-like"/>
</dbReference>
<dbReference type="Pfam" id="PF06026">
    <property type="entry name" value="Rib_5-P_isom_A"/>
    <property type="match status" value="1"/>
</dbReference>
<dbReference type="GO" id="GO:0009052">
    <property type="term" value="P:pentose-phosphate shunt, non-oxidative branch"/>
    <property type="evidence" value="ECO:0007669"/>
    <property type="project" value="UniProtKB-UniRule"/>
</dbReference>
<dbReference type="AlphaFoldDB" id="A0A133KNY7"/>
<dbReference type="GO" id="GO:0005829">
    <property type="term" value="C:cytosol"/>
    <property type="evidence" value="ECO:0007669"/>
    <property type="project" value="TreeGrafter"/>
</dbReference>
<comment type="function">
    <text evidence="3">Catalyzes the reversible conversion of ribose-5-phosphate to ribulose 5-phosphate.</text>
</comment>
<dbReference type="EMBL" id="LRPO01000033">
    <property type="protein sequence ID" value="KWZ81215.1"/>
    <property type="molecule type" value="Genomic_DNA"/>
</dbReference>
<evidence type="ECO:0000313" key="4">
    <source>
        <dbReference type="EMBL" id="KWZ81215.1"/>
    </source>
</evidence>
<comment type="caution">
    <text evidence="4">The sequence shown here is derived from an EMBL/GenBank/DDBJ whole genome shotgun (WGS) entry which is preliminary data.</text>
</comment>
<dbReference type="Gene3D" id="3.40.50.1360">
    <property type="match status" value="1"/>
</dbReference>
<dbReference type="PANTHER" id="PTHR11934">
    <property type="entry name" value="RIBOSE-5-PHOSPHATE ISOMERASE"/>
    <property type="match status" value="1"/>
</dbReference>
<dbReference type="SUPFAM" id="SSF100950">
    <property type="entry name" value="NagB/RpiA/CoA transferase-like"/>
    <property type="match status" value="1"/>
</dbReference>
<feature type="binding site" evidence="3">
    <location>
        <position position="136"/>
    </location>
    <ligand>
        <name>substrate</name>
    </ligand>
</feature>
<dbReference type="PANTHER" id="PTHR11934:SF0">
    <property type="entry name" value="RIBOSE-5-PHOSPHATE ISOMERASE"/>
    <property type="match status" value="1"/>
</dbReference>